<dbReference type="InterPro" id="IPR013083">
    <property type="entry name" value="Znf_RING/FYVE/PHD"/>
</dbReference>
<sequence length="196" mass="21878">MTFRAPNLGQGDIIEFVNKQTNHVVFPFNLSELLAKDQNFGPKLVSGTKEFLPETEQPLGQHISNFCTCFQFGQKIVLQPNSPKSVIVVEVIVLRKVSFDNADHPNIAFSQILLPGVCGGREELLLGMNQRGFVEYSPNVVLLEKRKEFDRGAETCAICLDGFVDVDDDDKISTTVCSHVFHNHCPTCRLVLPFIV</sequence>
<organism evidence="1 2">
    <name type="scientific">Cinchona calisaya</name>
    <dbReference type="NCBI Taxonomy" id="153742"/>
    <lineage>
        <taxon>Eukaryota</taxon>
        <taxon>Viridiplantae</taxon>
        <taxon>Streptophyta</taxon>
        <taxon>Embryophyta</taxon>
        <taxon>Tracheophyta</taxon>
        <taxon>Spermatophyta</taxon>
        <taxon>Magnoliopsida</taxon>
        <taxon>eudicotyledons</taxon>
        <taxon>Gunneridae</taxon>
        <taxon>Pentapetalae</taxon>
        <taxon>asterids</taxon>
        <taxon>lamiids</taxon>
        <taxon>Gentianales</taxon>
        <taxon>Rubiaceae</taxon>
        <taxon>Cinchonoideae</taxon>
        <taxon>Cinchoneae</taxon>
        <taxon>Cinchona</taxon>
    </lineage>
</organism>
<evidence type="ECO:0008006" key="3">
    <source>
        <dbReference type="Google" id="ProtNLM"/>
    </source>
</evidence>
<protein>
    <recommendedName>
        <fullName evidence="3">RING-type domain-containing protein</fullName>
    </recommendedName>
</protein>
<evidence type="ECO:0000313" key="2">
    <source>
        <dbReference type="Proteomes" id="UP001630127"/>
    </source>
</evidence>
<dbReference type="Proteomes" id="UP001630127">
    <property type="component" value="Unassembled WGS sequence"/>
</dbReference>
<dbReference type="Gene3D" id="3.30.40.10">
    <property type="entry name" value="Zinc/RING finger domain, C3HC4 (zinc finger)"/>
    <property type="match status" value="1"/>
</dbReference>
<name>A0ABD3APB2_9GENT</name>
<dbReference type="AlphaFoldDB" id="A0ABD3APB2"/>
<comment type="caution">
    <text evidence="1">The sequence shown here is derived from an EMBL/GenBank/DDBJ whole genome shotgun (WGS) entry which is preliminary data.</text>
</comment>
<evidence type="ECO:0000313" key="1">
    <source>
        <dbReference type="EMBL" id="KAL3533039.1"/>
    </source>
</evidence>
<dbReference type="EMBL" id="JBJUIK010000003">
    <property type="protein sequence ID" value="KAL3533039.1"/>
    <property type="molecule type" value="Genomic_DNA"/>
</dbReference>
<keyword evidence="2" id="KW-1185">Reference proteome</keyword>
<gene>
    <name evidence="1" type="ORF">ACH5RR_006560</name>
</gene>
<reference evidence="1 2" key="1">
    <citation type="submission" date="2024-11" db="EMBL/GenBank/DDBJ databases">
        <title>A near-complete genome assembly of Cinchona calisaya.</title>
        <authorList>
            <person name="Lian D.C."/>
            <person name="Zhao X.W."/>
            <person name="Wei L."/>
        </authorList>
    </citation>
    <scope>NUCLEOTIDE SEQUENCE [LARGE SCALE GENOMIC DNA]</scope>
    <source>
        <tissue evidence="1">Nenye</tissue>
    </source>
</reference>
<proteinExistence type="predicted"/>
<dbReference type="SUPFAM" id="SSF57850">
    <property type="entry name" value="RING/U-box"/>
    <property type="match status" value="1"/>
</dbReference>
<accession>A0ABD3APB2</accession>